<comment type="caution">
    <text evidence="11">The sequence shown here is derived from an EMBL/GenBank/DDBJ whole genome shotgun (WGS) entry which is preliminary data.</text>
</comment>
<feature type="transmembrane region" description="Helical" evidence="9">
    <location>
        <begin position="1820"/>
        <end position="1837"/>
    </location>
</feature>
<dbReference type="Pfam" id="PF00098">
    <property type="entry name" value="zf-CCHC"/>
    <property type="match status" value="1"/>
</dbReference>
<feature type="transmembrane region" description="Helical" evidence="9">
    <location>
        <begin position="2042"/>
        <end position="2059"/>
    </location>
</feature>
<dbReference type="PANTHER" id="PTHR12300:SF161">
    <property type="entry name" value="RECEPTOR EXPRESSION-ENHANCING PROTEIN"/>
    <property type="match status" value="1"/>
</dbReference>
<dbReference type="Pfam" id="PF03134">
    <property type="entry name" value="TB2_DP1_HVA22"/>
    <property type="match status" value="2"/>
</dbReference>
<dbReference type="PROSITE" id="PS50158">
    <property type="entry name" value="ZF_CCHC"/>
    <property type="match status" value="1"/>
</dbReference>
<reference evidence="11" key="2">
    <citation type="submission" date="2021-04" db="EMBL/GenBank/DDBJ databases">
        <authorList>
            <person name="Podell S."/>
        </authorList>
    </citation>
    <scope>NUCLEOTIDE SEQUENCE</scope>
    <source>
        <strain evidence="11">Hildebrandi</strain>
    </source>
</reference>
<feature type="transmembrane region" description="Helical" evidence="9">
    <location>
        <begin position="2071"/>
        <end position="2092"/>
    </location>
</feature>
<feature type="compositionally biased region" description="Basic and acidic residues" evidence="8">
    <location>
        <begin position="1030"/>
        <end position="1044"/>
    </location>
</feature>
<evidence type="ECO:0000256" key="5">
    <source>
        <dbReference type="ARBA" id="ARBA00023136"/>
    </source>
</evidence>
<sequence>MSERKPASVTFAPTTVSSAAAAPAPAASTANGAGNNGNGGSSRHRGRNRHRGNHVPSSSTSNSSNSSASSYKGDIPGMNGHVFQVYSESSDPKQFSATCNALQQYVEINMAHSGDMALLFSEFKNPTLPRPRKKPTDGLDADELEVELAVWNNKIKKFGERCDTLEDNLRATYNAIWGQCSVAMRNKLKSLPDFKTKDYERDCAWILNSIKGIAQRFEGTRVVNLAIADAVASLYNFRQGANVSVPDFYQEFCTKIEVVEHFTKDQPIGTTVAHLEHSGDDKAAARDRDLAILLLRAANQRIYGSLVNDLENLYSRGEDQYPANLAAAYNMLLTYRPSVVTQAVHASNAAMTPAQGLGLTFTQTGTDLAPIPGLDGILKETVLCFKCQRKGHIARHCPSPNGIQLLQCERHFVLTSTGRGGLIPENWILIDSESTLSMFKSRHLLTNIRHARKPIRVCGTGGDIVSYWIGDLHGLGTVWLDDRSLANIISLAHLASVCRVTMDSAVEKAFRVYRNDGSILLFREYKNGLYYHDYTDPSFVEPAPSPALPASSSPALTLDTPACSLLQTVRENKTRFTRREVDAADRARDLYVKLHRPGQDQFEDLLAHNRIRNCPITVDDARRAITIYGPEVPSLQGKTTKGPSSHVPSIVLVDIPLILKDHPRVTLAMDLFFVQGNKFFHTISRDIRFRTVAPIEDRSKRSILRETLGVTDMYANRGFTVTDIHTDNEFECLRADVAPIVLNVTAADDHVGEVERSIRTIKERVRAAVNGMPYRRLPNLMIRELVRGVVTALNIFPARDGVSADMSPRTIVSGLPNPDYTQMKLEFGSYVQVYDDPRPTNRTNPRTIGAIALNHTGNAQGDYHFMSLVTGSRISRAQYTPLPITDEVIAAVEGIAAGQGHPVIGPDGLLFEWRPNHLIDLPADFQNDIQAVDVDPAFDDPPVLIDDGAPEPDLFPAADPDAPLPAVQDDFLAFDNAAQIPAEVPGADMDQDDVLFQGADMDTLDDPAEDQGANQGANLDELDDPAEDQGANHEADAEENDRADVTNPTEDQGANRHIGGPADHLPPGGPAYDLRPNRTRNYAHRFGHDIQLLQYVSTALEAKATCDHIVGYMMTQMTATAGIKKHGQAAVDALFRKFAQLDDKTVFEVLDSSTLTREQRRAALRAVNLIKEKRDGSIKGRSCADGRPQKALYSKEATTSPTISIDALLVSLMINAKEQRDVAMADVEGAFLHAWMDDFVLMKITGQSVDIMCSVNPAYAKFVVVENGVKTLYVRLLKALYGCVKSALLWYNLFASTLMDMGFELNPYDPCVANKMINGKQCTVAWYVDDNKISHVEPQVVTDVIAAIEGHFGKMTVTRGRHHKFLGMDITFNPNGTVSILMEDYLKGVIEFFGEPILSSVSSAASKGLLDVNPDSPVVAPKERIDLYGSIVPKLLHVALRARPDILPAVAFLCTRLSDPREQDWNKLRRLLQYINGTISLPRILGGGTLTRLKTWVDASYAVHPDFKSHTGGAVSLGLGAFMCKSQKQKLNTKSSTEAELVGASDYLPSTIWVKMFMEAQGYPITVNDFAQDNESAMKLELNGRASAGQKSRHINIRHFFITDRVKTEGLNIVHCPTEEMLADFFTKPLQGTLFRKFRDVILGHKPLSSLSVPVTSLREERVGRDIETQTLLRTGTLLENAEKHSEADLMENAKKHSEAASRAGKSSILEAPSRRTYADVLRGCEGPKVTDNGITGRDKGNVSRGCKSIADGVVCANKIGRDGVVSLFYVTSVLELERLLKTLPLLPRKHNQHISTAVFYNATTSDLQIKMRKLDGGKIIIYLVSIVACVVAARFIDKFPRTQGKNLIFHGAYVVTAILLLLLVPNAIQNEIFSPGGVVVVGTVLPVYSSIIAACTHGEDDDRAWLQYWIASGAFNYATEFVDNIKYYFPKGGEHWYEFEFFVILWLMLPFTDGAALMYEYITLPYIAPTAKQIKDKVEGWISVILAVVNTSYLSFVWWIFMLFPDNQRRFFVVAIGTIYPMAASTVALTTSTDGTDETFWLTYWSCFSLLFLAMDYLENFVGQIRGFYSLCLAATVYLFLPIFNGANVVFRRVLVPLSGQYENMLLHDAYLVRRDMEKRIPAQYHEAIFKKAADVFIGEKPKSN</sequence>
<evidence type="ECO:0000256" key="3">
    <source>
        <dbReference type="ARBA" id="ARBA00022692"/>
    </source>
</evidence>
<evidence type="ECO:0000256" key="1">
    <source>
        <dbReference type="ARBA" id="ARBA00004141"/>
    </source>
</evidence>
<keyword evidence="4 9" id="KW-1133">Transmembrane helix</keyword>
<proteinExistence type="inferred from homology"/>
<dbReference type="EMBL" id="JAGRRH010000013">
    <property type="protein sequence ID" value="KAG7359979.1"/>
    <property type="molecule type" value="Genomic_DNA"/>
</dbReference>
<feature type="region of interest" description="Disordered" evidence="8">
    <location>
        <begin position="1"/>
        <end position="74"/>
    </location>
</feature>
<feature type="compositionally biased region" description="Low complexity" evidence="8">
    <location>
        <begin position="12"/>
        <end position="33"/>
    </location>
</feature>
<evidence type="ECO:0000256" key="7">
    <source>
        <dbReference type="SAM" id="Coils"/>
    </source>
</evidence>
<feature type="region of interest" description="Disordered" evidence="8">
    <location>
        <begin position="1001"/>
        <end position="1077"/>
    </location>
</feature>
<organism evidence="11 12">
    <name type="scientific">Nitzschia inconspicua</name>
    <dbReference type="NCBI Taxonomy" id="303405"/>
    <lineage>
        <taxon>Eukaryota</taxon>
        <taxon>Sar</taxon>
        <taxon>Stramenopiles</taxon>
        <taxon>Ochrophyta</taxon>
        <taxon>Bacillariophyta</taxon>
        <taxon>Bacillariophyceae</taxon>
        <taxon>Bacillariophycidae</taxon>
        <taxon>Bacillariales</taxon>
        <taxon>Bacillariaceae</taxon>
        <taxon>Nitzschia</taxon>
    </lineage>
</organism>
<dbReference type="InterPro" id="IPR013103">
    <property type="entry name" value="RVT_2"/>
</dbReference>
<feature type="transmembrane region" description="Helical" evidence="9">
    <location>
        <begin position="1849"/>
        <end position="1869"/>
    </location>
</feature>
<keyword evidence="6" id="KW-0862">Zinc</keyword>
<protein>
    <submittedName>
        <fullName evidence="11">TB2/DP1, HVA22 family protein</fullName>
    </submittedName>
</protein>
<evidence type="ECO:0000256" key="4">
    <source>
        <dbReference type="ARBA" id="ARBA00022989"/>
    </source>
</evidence>
<dbReference type="InterPro" id="IPR004345">
    <property type="entry name" value="TB2_DP1_HVA22"/>
</dbReference>
<name>A0A9K3LDZ1_9STRA</name>
<feature type="compositionally biased region" description="Low complexity" evidence="8">
    <location>
        <begin position="57"/>
        <end position="70"/>
    </location>
</feature>
<dbReference type="Proteomes" id="UP000693970">
    <property type="component" value="Unassembled WGS sequence"/>
</dbReference>
<feature type="transmembrane region" description="Helical" evidence="9">
    <location>
        <begin position="1942"/>
        <end position="1963"/>
    </location>
</feature>
<keyword evidence="6" id="KW-0863">Zinc-finger</keyword>
<evidence type="ECO:0000313" key="11">
    <source>
        <dbReference type="EMBL" id="KAG7359979.1"/>
    </source>
</evidence>
<keyword evidence="12" id="KW-1185">Reference proteome</keyword>
<feature type="coiled-coil region" evidence="7">
    <location>
        <begin position="141"/>
        <end position="168"/>
    </location>
</feature>
<keyword evidence="5 9" id="KW-0472">Membrane</keyword>
<feature type="transmembrane region" description="Helical" evidence="9">
    <location>
        <begin position="1983"/>
        <end position="2005"/>
    </location>
</feature>
<comment type="subcellular location">
    <subcellularLocation>
        <location evidence="1">Membrane</location>
        <topology evidence="1">Multi-pass membrane protein</topology>
    </subcellularLocation>
</comment>
<dbReference type="InterPro" id="IPR001878">
    <property type="entry name" value="Znf_CCHC"/>
</dbReference>
<evidence type="ECO:0000259" key="10">
    <source>
        <dbReference type="PROSITE" id="PS50158"/>
    </source>
</evidence>
<evidence type="ECO:0000256" key="2">
    <source>
        <dbReference type="ARBA" id="ARBA00008573"/>
    </source>
</evidence>
<comment type="similarity">
    <text evidence="2">Belongs to the DP1 family.</text>
</comment>
<evidence type="ECO:0000313" key="12">
    <source>
        <dbReference type="Proteomes" id="UP000693970"/>
    </source>
</evidence>
<dbReference type="CDD" id="cd09272">
    <property type="entry name" value="RNase_HI_RT_Ty1"/>
    <property type="match status" value="1"/>
</dbReference>
<keyword evidence="3 9" id="KW-0812">Transmembrane</keyword>
<dbReference type="GO" id="GO:0003676">
    <property type="term" value="F:nucleic acid binding"/>
    <property type="evidence" value="ECO:0007669"/>
    <property type="project" value="InterPro"/>
</dbReference>
<evidence type="ECO:0000256" key="6">
    <source>
        <dbReference type="PROSITE-ProRule" id="PRU00047"/>
    </source>
</evidence>
<dbReference type="PANTHER" id="PTHR12300">
    <property type="entry name" value="HVA22-LIKE PROTEINS"/>
    <property type="match status" value="1"/>
</dbReference>
<dbReference type="OrthoDB" id="10009287at2759"/>
<accession>A0A9K3LDZ1</accession>
<evidence type="ECO:0000256" key="9">
    <source>
        <dbReference type="SAM" id="Phobius"/>
    </source>
</evidence>
<dbReference type="SMART" id="SM00343">
    <property type="entry name" value="ZnF_C2HC"/>
    <property type="match status" value="1"/>
</dbReference>
<reference evidence="11" key="1">
    <citation type="journal article" date="2021" name="Sci. Rep.">
        <title>Diploid genomic architecture of Nitzschia inconspicua, an elite biomass production diatom.</title>
        <authorList>
            <person name="Oliver A."/>
            <person name="Podell S."/>
            <person name="Pinowska A."/>
            <person name="Traller J.C."/>
            <person name="Smith S.R."/>
            <person name="McClure R."/>
            <person name="Beliaev A."/>
            <person name="Bohutskyi P."/>
            <person name="Hill E.A."/>
            <person name="Rabines A."/>
            <person name="Zheng H."/>
            <person name="Allen L.Z."/>
            <person name="Kuo A."/>
            <person name="Grigoriev I.V."/>
            <person name="Allen A.E."/>
            <person name="Hazlebeck D."/>
            <person name="Allen E.E."/>
        </authorList>
    </citation>
    <scope>NUCLEOTIDE SEQUENCE</scope>
    <source>
        <strain evidence="11">Hildebrandi</strain>
    </source>
</reference>
<dbReference type="GO" id="GO:0008270">
    <property type="term" value="F:zinc ion binding"/>
    <property type="evidence" value="ECO:0007669"/>
    <property type="project" value="UniProtKB-KW"/>
</dbReference>
<feature type="domain" description="CCHC-type" evidence="10">
    <location>
        <begin position="384"/>
        <end position="399"/>
    </location>
</feature>
<feature type="compositionally biased region" description="Basic residues" evidence="8">
    <location>
        <begin position="42"/>
        <end position="53"/>
    </location>
</feature>
<feature type="transmembrane region" description="Helical" evidence="9">
    <location>
        <begin position="2012"/>
        <end position="2030"/>
    </location>
</feature>
<gene>
    <name evidence="11" type="ORF">IV203_035077</name>
</gene>
<keyword evidence="7" id="KW-0175">Coiled coil</keyword>
<dbReference type="GO" id="GO:0016020">
    <property type="term" value="C:membrane"/>
    <property type="evidence" value="ECO:0007669"/>
    <property type="project" value="UniProtKB-SubCell"/>
</dbReference>
<evidence type="ECO:0000256" key="8">
    <source>
        <dbReference type="SAM" id="MobiDB-lite"/>
    </source>
</evidence>
<dbReference type="Pfam" id="PF07727">
    <property type="entry name" value="RVT_2"/>
    <property type="match status" value="1"/>
</dbReference>
<keyword evidence="6" id="KW-0479">Metal-binding</keyword>
<feature type="transmembrane region" description="Helical" evidence="9">
    <location>
        <begin position="1875"/>
        <end position="1896"/>
    </location>
</feature>